<dbReference type="EMBL" id="JBBPBK010000011">
    <property type="protein sequence ID" value="KAK9275552.1"/>
    <property type="molecule type" value="Genomic_DNA"/>
</dbReference>
<evidence type="ECO:0000313" key="2">
    <source>
        <dbReference type="EMBL" id="KAK9275552.1"/>
    </source>
</evidence>
<evidence type="ECO:0000256" key="1">
    <source>
        <dbReference type="SAM" id="MobiDB-lite"/>
    </source>
</evidence>
<evidence type="ECO:0000313" key="3">
    <source>
        <dbReference type="Proteomes" id="UP001415857"/>
    </source>
</evidence>
<comment type="caution">
    <text evidence="2">The sequence shown here is derived from an EMBL/GenBank/DDBJ whole genome shotgun (WGS) entry which is preliminary data.</text>
</comment>
<sequence length="163" mass="18636">MNGIEGRFLNELPRGADPAAQADGRSSASTADDEESTSTAWSSSLVRRRRRGLRLRPRATREMEREREGEGEREEDLEPPPMDCITKVVEDEHDEQGRPRVKIIYMDPLDWSTRADSLISRHQSMIEDAEIEKAEELNEGAKPGEVFKPARLIFVLQAQEYWP</sequence>
<feature type="compositionally biased region" description="Basic and acidic residues" evidence="1">
    <location>
        <begin position="59"/>
        <end position="70"/>
    </location>
</feature>
<name>A0AAP0REF8_LIQFO</name>
<reference evidence="2 3" key="1">
    <citation type="journal article" date="2024" name="Plant J.">
        <title>Genome sequences and population genomics reveal climatic adaptation and genomic divergence between two closely related sweetgum species.</title>
        <authorList>
            <person name="Xu W.Q."/>
            <person name="Ren C.Q."/>
            <person name="Zhang X.Y."/>
            <person name="Comes H.P."/>
            <person name="Liu X.H."/>
            <person name="Li Y.G."/>
            <person name="Kettle C.J."/>
            <person name="Jalonen R."/>
            <person name="Gaisberger H."/>
            <person name="Ma Y.Z."/>
            <person name="Qiu Y.X."/>
        </authorList>
    </citation>
    <scope>NUCLEOTIDE SEQUENCE [LARGE SCALE GENOMIC DNA]</scope>
    <source>
        <strain evidence="2">Hangzhou</strain>
    </source>
</reference>
<accession>A0AAP0REF8</accession>
<protein>
    <submittedName>
        <fullName evidence="2">Uncharacterized protein</fullName>
    </submittedName>
</protein>
<feature type="region of interest" description="Disordered" evidence="1">
    <location>
        <begin position="1"/>
        <end position="83"/>
    </location>
</feature>
<dbReference type="Proteomes" id="UP001415857">
    <property type="component" value="Unassembled WGS sequence"/>
</dbReference>
<dbReference type="AlphaFoldDB" id="A0AAP0REF8"/>
<feature type="compositionally biased region" description="Basic residues" evidence="1">
    <location>
        <begin position="46"/>
        <end position="58"/>
    </location>
</feature>
<keyword evidence="3" id="KW-1185">Reference proteome</keyword>
<gene>
    <name evidence="2" type="ORF">L1049_022819</name>
</gene>
<proteinExistence type="predicted"/>
<organism evidence="2 3">
    <name type="scientific">Liquidambar formosana</name>
    <name type="common">Formosan gum</name>
    <dbReference type="NCBI Taxonomy" id="63359"/>
    <lineage>
        <taxon>Eukaryota</taxon>
        <taxon>Viridiplantae</taxon>
        <taxon>Streptophyta</taxon>
        <taxon>Embryophyta</taxon>
        <taxon>Tracheophyta</taxon>
        <taxon>Spermatophyta</taxon>
        <taxon>Magnoliopsida</taxon>
        <taxon>eudicotyledons</taxon>
        <taxon>Gunneridae</taxon>
        <taxon>Pentapetalae</taxon>
        <taxon>Saxifragales</taxon>
        <taxon>Altingiaceae</taxon>
        <taxon>Liquidambar</taxon>
    </lineage>
</organism>